<evidence type="ECO:0000256" key="2">
    <source>
        <dbReference type="ARBA" id="ARBA00022737"/>
    </source>
</evidence>
<evidence type="ECO:0000256" key="1">
    <source>
        <dbReference type="ARBA" id="ARBA00022723"/>
    </source>
</evidence>
<feature type="zinc finger region" description="C3H1-type" evidence="5">
    <location>
        <begin position="166"/>
        <end position="194"/>
    </location>
</feature>
<dbReference type="InterPro" id="IPR000571">
    <property type="entry name" value="Znf_CCCH"/>
</dbReference>
<evidence type="ECO:0000256" key="3">
    <source>
        <dbReference type="ARBA" id="ARBA00022771"/>
    </source>
</evidence>
<sequence>MINQLNISSSPYFSTGSKIRKYSTSNQRLDDNPSLPFTPKQVQSDVSEDYFVYTQTQKSTGNINYQADMRTRSSSESTTLSLGIHSPKSGTFQTQLLENQDTIGSEELASQGSNQISVVPSTPFLHKYKTELCKNWEIEGNCIFGDRCSFAHGQRQLQTKIDLPSKYKTRMCKKFQEELYCPYGIRCQFIHSIPQKASDQQESEFLKNPQNPQVLQPQLNPTYSDILTQNLFQSMQAHLSAREFYGRESDIKYLNIFNTKRLQCFSQITNQGINNNLVVANSSQCSQFQAQSANYSQKPYLQNQQFAFEINESPDKQTKNMTQPCQYFGGLMGSIQKQFNQDYYYGCIQQENVNRNYPSNAFGSEVLASAGANEQCQQHQYSKNISSRQRSFNQQ</sequence>
<accession>A0A078AXP8</accession>
<dbReference type="PROSITE" id="PS50103">
    <property type="entry name" value="ZF_C3H1"/>
    <property type="match status" value="2"/>
</dbReference>
<dbReference type="EMBL" id="CCKQ01015028">
    <property type="protein sequence ID" value="CDW86841.1"/>
    <property type="molecule type" value="Genomic_DNA"/>
</dbReference>
<dbReference type="GO" id="GO:0051252">
    <property type="term" value="P:regulation of RNA metabolic process"/>
    <property type="evidence" value="ECO:0007669"/>
    <property type="project" value="UniProtKB-ARBA"/>
</dbReference>
<dbReference type="InterPro" id="IPR045877">
    <property type="entry name" value="ZFP36-like"/>
</dbReference>
<proteinExistence type="predicted"/>
<feature type="domain" description="C3H1-type" evidence="6">
    <location>
        <begin position="166"/>
        <end position="194"/>
    </location>
</feature>
<protein>
    <submittedName>
        <fullName evidence="7">Zinc finger protein</fullName>
    </submittedName>
</protein>
<name>A0A078AXP8_STYLE</name>
<dbReference type="InParanoid" id="A0A078AXP8"/>
<keyword evidence="4 5" id="KW-0862">Zinc</keyword>
<dbReference type="SUPFAM" id="SSF90229">
    <property type="entry name" value="CCCH zinc finger"/>
    <property type="match status" value="2"/>
</dbReference>
<gene>
    <name evidence="7" type="primary">Contig5163.g5532</name>
    <name evidence="7" type="ORF">STYLEM_15940</name>
</gene>
<evidence type="ECO:0000313" key="8">
    <source>
        <dbReference type="Proteomes" id="UP000039865"/>
    </source>
</evidence>
<keyword evidence="8" id="KW-1185">Reference proteome</keyword>
<feature type="domain" description="C3H1-type" evidence="6">
    <location>
        <begin position="127"/>
        <end position="155"/>
    </location>
</feature>
<dbReference type="GO" id="GO:0010468">
    <property type="term" value="P:regulation of gene expression"/>
    <property type="evidence" value="ECO:0007669"/>
    <property type="project" value="UniProtKB-ARBA"/>
</dbReference>
<dbReference type="SMART" id="SM00356">
    <property type="entry name" value="ZnF_C3H1"/>
    <property type="match status" value="2"/>
</dbReference>
<reference evidence="7 8" key="1">
    <citation type="submission" date="2014-06" db="EMBL/GenBank/DDBJ databases">
        <authorList>
            <person name="Swart Estienne"/>
        </authorList>
    </citation>
    <scope>NUCLEOTIDE SEQUENCE [LARGE SCALE GENOMIC DNA]</scope>
    <source>
        <strain evidence="7 8">130c</strain>
    </source>
</reference>
<evidence type="ECO:0000313" key="7">
    <source>
        <dbReference type="EMBL" id="CDW86841.1"/>
    </source>
</evidence>
<dbReference type="InterPro" id="IPR036855">
    <property type="entry name" value="Znf_CCCH_sf"/>
</dbReference>
<dbReference type="OrthoDB" id="409924at2759"/>
<dbReference type="Proteomes" id="UP000039865">
    <property type="component" value="Unassembled WGS sequence"/>
</dbReference>
<dbReference type="AlphaFoldDB" id="A0A078AXP8"/>
<dbReference type="FunFam" id="4.10.1000.10:FF:000003">
    <property type="entry name" value="Zinc finger CCCH domain-containing protein"/>
    <property type="match status" value="1"/>
</dbReference>
<evidence type="ECO:0000256" key="4">
    <source>
        <dbReference type="ARBA" id="ARBA00022833"/>
    </source>
</evidence>
<keyword evidence="1 5" id="KW-0479">Metal-binding</keyword>
<dbReference type="GO" id="GO:0008270">
    <property type="term" value="F:zinc ion binding"/>
    <property type="evidence" value="ECO:0007669"/>
    <property type="project" value="UniProtKB-KW"/>
</dbReference>
<dbReference type="Gene3D" id="4.10.1000.10">
    <property type="entry name" value="Zinc finger, CCCH-type"/>
    <property type="match status" value="2"/>
</dbReference>
<keyword evidence="3 5" id="KW-0863">Zinc-finger</keyword>
<feature type="zinc finger region" description="C3H1-type" evidence="5">
    <location>
        <begin position="127"/>
        <end position="155"/>
    </location>
</feature>
<dbReference type="FunFam" id="4.10.1000.10:FF:000018">
    <property type="entry name" value="Zinc finger protein"/>
    <property type="match status" value="1"/>
</dbReference>
<dbReference type="PANTHER" id="PTHR12547:SF18">
    <property type="entry name" value="PROTEIN TIS11"/>
    <property type="match status" value="1"/>
</dbReference>
<dbReference type="Pfam" id="PF00642">
    <property type="entry name" value="zf-CCCH"/>
    <property type="match status" value="2"/>
</dbReference>
<organism evidence="7 8">
    <name type="scientific">Stylonychia lemnae</name>
    <name type="common">Ciliate</name>
    <dbReference type="NCBI Taxonomy" id="5949"/>
    <lineage>
        <taxon>Eukaryota</taxon>
        <taxon>Sar</taxon>
        <taxon>Alveolata</taxon>
        <taxon>Ciliophora</taxon>
        <taxon>Intramacronucleata</taxon>
        <taxon>Spirotrichea</taxon>
        <taxon>Stichotrichia</taxon>
        <taxon>Sporadotrichida</taxon>
        <taxon>Oxytrichidae</taxon>
        <taxon>Stylonychinae</taxon>
        <taxon>Stylonychia</taxon>
    </lineage>
</organism>
<evidence type="ECO:0000256" key="5">
    <source>
        <dbReference type="PROSITE-ProRule" id="PRU00723"/>
    </source>
</evidence>
<dbReference type="PANTHER" id="PTHR12547">
    <property type="entry name" value="CCCH ZINC FINGER/TIS11-RELATED"/>
    <property type="match status" value="1"/>
</dbReference>
<keyword evidence="2" id="KW-0677">Repeat</keyword>
<evidence type="ECO:0000259" key="6">
    <source>
        <dbReference type="PROSITE" id="PS50103"/>
    </source>
</evidence>
<dbReference type="GO" id="GO:0003729">
    <property type="term" value="F:mRNA binding"/>
    <property type="evidence" value="ECO:0007669"/>
    <property type="project" value="InterPro"/>
</dbReference>